<dbReference type="HOGENOM" id="CLU_016950_7_0_9"/>
<evidence type="ECO:0000259" key="12">
    <source>
        <dbReference type="Pfam" id="PF02879"/>
    </source>
</evidence>
<feature type="binding site" evidence="7">
    <location>
        <position position="244"/>
    </location>
    <ligand>
        <name>Mg(2+)</name>
        <dbReference type="ChEBI" id="CHEBI:18420"/>
    </ligand>
</feature>
<evidence type="ECO:0000259" key="10">
    <source>
        <dbReference type="Pfam" id="PF00408"/>
    </source>
</evidence>
<keyword evidence="4 7" id="KW-0460">Magnesium</keyword>
<evidence type="ECO:0000256" key="3">
    <source>
        <dbReference type="ARBA" id="ARBA00022723"/>
    </source>
</evidence>
<dbReference type="Gene3D" id="3.30.310.50">
    <property type="entry name" value="Alpha-D-phosphohexomutase, C-terminal domain"/>
    <property type="match status" value="1"/>
</dbReference>
<comment type="PTM">
    <text evidence="7">Activated by phosphorylation.</text>
</comment>
<dbReference type="PROSITE" id="PS00710">
    <property type="entry name" value="PGM_PMM"/>
    <property type="match status" value="1"/>
</dbReference>
<dbReference type="FunFam" id="3.40.120.10:FF:000001">
    <property type="entry name" value="Phosphoglucosamine mutase"/>
    <property type="match status" value="1"/>
</dbReference>
<gene>
    <name evidence="7" type="primary">glmM</name>
    <name evidence="14" type="ordered locus">Acear_2106</name>
</gene>
<dbReference type="PANTHER" id="PTHR42946:SF1">
    <property type="entry name" value="PHOSPHOGLUCOMUTASE (ALPHA-D-GLUCOSE-1,6-BISPHOSPHATE-DEPENDENT)"/>
    <property type="match status" value="1"/>
</dbReference>
<dbReference type="PRINTS" id="PR00509">
    <property type="entry name" value="PGMPMM"/>
</dbReference>
<keyword evidence="15" id="KW-1185">Reference proteome</keyword>
<dbReference type="InterPro" id="IPR016066">
    <property type="entry name" value="A-D-PHexomutase_CS"/>
</dbReference>
<dbReference type="STRING" id="574087.Acear_2106"/>
<dbReference type="FunFam" id="3.40.120.10:FF:000003">
    <property type="entry name" value="Phosphoglucosamine mutase"/>
    <property type="match status" value="1"/>
</dbReference>
<dbReference type="Gene3D" id="3.40.120.10">
    <property type="entry name" value="Alpha-D-Glucose-1,6-Bisphosphate, subunit A, domain 3"/>
    <property type="match status" value="3"/>
</dbReference>
<dbReference type="GO" id="GO:0004615">
    <property type="term" value="F:phosphomannomutase activity"/>
    <property type="evidence" value="ECO:0007669"/>
    <property type="project" value="TreeGrafter"/>
</dbReference>
<dbReference type="GO" id="GO:0009252">
    <property type="term" value="P:peptidoglycan biosynthetic process"/>
    <property type="evidence" value="ECO:0007669"/>
    <property type="project" value="TreeGrafter"/>
</dbReference>
<dbReference type="InterPro" id="IPR005841">
    <property type="entry name" value="Alpha-D-phosphohexomutase_SF"/>
</dbReference>
<feature type="domain" description="Alpha-D-phosphohexomutase alpha/beta/alpha" evidence="13">
    <location>
        <begin position="257"/>
        <end position="369"/>
    </location>
</feature>
<organism evidence="14 15">
    <name type="scientific">Acetohalobium arabaticum (strain ATCC 49924 / DSM 5501 / Z-7288)</name>
    <dbReference type="NCBI Taxonomy" id="574087"/>
    <lineage>
        <taxon>Bacteria</taxon>
        <taxon>Bacillati</taxon>
        <taxon>Bacillota</taxon>
        <taxon>Clostridia</taxon>
        <taxon>Halanaerobiales</taxon>
        <taxon>Halobacteroidaceae</taxon>
        <taxon>Acetohalobium</taxon>
    </lineage>
</organism>
<dbReference type="NCBIfam" id="TIGR01455">
    <property type="entry name" value="glmM"/>
    <property type="match status" value="1"/>
</dbReference>
<comment type="similarity">
    <text evidence="1 7 8">Belongs to the phosphohexose mutase family.</text>
</comment>
<comment type="catalytic activity">
    <reaction evidence="6 7 9">
        <text>alpha-D-glucosamine 1-phosphate = D-glucosamine 6-phosphate</text>
        <dbReference type="Rhea" id="RHEA:23424"/>
        <dbReference type="ChEBI" id="CHEBI:58516"/>
        <dbReference type="ChEBI" id="CHEBI:58725"/>
        <dbReference type="EC" id="5.4.2.10"/>
    </reaction>
</comment>
<keyword evidence="5 7" id="KW-0413">Isomerase</keyword>
<evidence type="ECO:0000256" key="7">
    <source>
        <dbReference type="HAMAP-Rule" id="MF_01554"/>
    </source>
</evidence>
<proteinExistence type="inferred from homology"/>
<dbReference type="InterPro" id="IPR005846">
    <property type="entry name" value="A-D-PHexomutase_a/b/a-III"/>
</dbReference>
<dbReference type="SUPFAM" id="SSF53738">
    <property type="entry name" value="Phosphoglucomutase, first 3 domains"/>
    <property type="match status" value="3"/>
</dbReference>
<evidence type="ECO:0000256" key="1">
    <source>
        <dbReference type="ARBA" id="ARBA00010231"/>
    </source>
</evidence>
<dbReference type="InterPro" id="IPR005845">
    <property type="entry name" value="A-D-PHexomutase_a/b/a-II"/>
</dbReference>
<feature type="binding site" description="via phosphate group" evidence="7">
    <location>
        <position position="100"/>
    </location>
    <ligand>
        <name>Mg(2+)</name>
        <dbReference type="ChEBI" id="CHEBI:18420"/>
    </ligand>
</feature>
<dbReference type="GO" id="GO:0000287">
    <property type="term" value="F:magnesium ion binding"/>
    <property type="evidence" value="ECO:0007669"/>
    <property type="project" value="UniProtKB-UniRule"/>
</dbReference>
<dbReference type="CDD" id="cd05802">
    <property type="entry name" value="GlmM"/>
    <property type="match status" value="1"/>
</dbReference>
<dbReference type="Pfam" id="PF00408">
    <property type="entry name" value="PGM_PMM_IV"/>
    <property type="match status" value="1"/>
</dbReference>
<feature type="domain" description="Alpha-D-phosphohexomutase alpha/beta/alpha" evidence="12">
    <location>
        <begin position="159"/>
        <end position="253"/>
    </location>
</feature>
<comment type="function">
    <text evidence="7 9">Catalyzes the conversion of glucosamine-6-phosphate to glucosamine-1-phosphate.</text>
</comment>
<dbReference type="eggNOG" id="COG1109">
    <property type="taxonomic scope" value="Bacteria"/>
</dbReference>
<sequence>MGALFGTDGVRGLANQELTVDLVCRLGKAAGYRLTQEVEYPTVLIGRDTRISGDMLEAALVAGLNSIGVDVLQAGIIPTPVVAYLTKELEVDGGIMISASHNPVADNGIKFFRANGLKLNDELENEIEELFFADPAEIPQPTGVDVGMVEELIEPLVPYKKHLDKVIDADFTGLKVVVDAANGAAFELAPEILREFGAEVIALNDLPDGTNINRNCGSTHPEELQAAVEENEADIGIGLDGDGDRIIAVAETGELVDGDGIMAICGRHLIEQDQLPDKTVVTTKYSNLGLQDSLAELGGKVEITKNGDRYVLAEMLEHGYKLGGEKSGHIIFLDYNTTGDGVLTALQLLTVMEETGQPLSELAGVMEPYPQLLVNVEVEDKESWQDNEEIQTAIEEAEETLGSNGRVFVRASGTEPVIRIMVEGKDTEELEELANQIKTTVKEELD</sequence>
<dbReference type="Pfam" id="PF02880">
    <property type="entry name" value="PGM_PMM_III"/>
    <property type="match status" value="1"/>
</dbReference>
<feature type="active site" description="Phosphoserine intermediate" evidence="7">
    <location>
        <position position="100"/>
    </location>
</feature>
<feature type="binding site" evidence="7">
    <location>
        <position position="240"/>
    </location>
    <ligand>
        <name>Mg(2+)</name>
        <dbReference type="ChEBI" id="CHEBI:18420"/>
    </ligand>
</feature>
<dbReference type="GO" id="GO:0006048">
    <property type="term" value="P:UDP-N-acetylglucosamine biosynthetic process"/>
    <property type="evidence" value="ECO:0007669"/>
    <property type="project" value="TreeGrafter"/>
</dbReference>
<accession>D9QT96</accession>
<dbReference type="EC" id="5.4.2.10" evidence="7 9"/>
<evidence type="ECO:0000313" key="14">
    <source>
        <dbReference type="EMBL" id="ADL13596.1"/>
    </source>
</evidence>
<dbReference type="GO" id="GO:0005975">
    <property type="term" value="P:carbohydrate metabolic process"/>
    <property type="evidence" value="ECO:0007669"/>
    <property type="project" value="InterPro"/>
</dbReference>
<evidence type="ECO:0000256" key="2">
    <source>
        <dbReference type="ARBA" id="ARBA00022553"/>
    </source>
</evidence>
<dbReference type="SUPFAM" id="SSF55957">
    <property type="entry name" value="Phosphoglucomutase, C-terminal domain"/>
    <property type="match status" value="1"/>
</dbReference>
<dbReference type="PANTHER" id="PTHR42946">
    <property type="entry name" value="PHOSPHOHEXOSE MUTASE"/>
    <property type="match status" value="1"/>
</dbReference>
<feature type="domain" description="Alpha-D-phosphohexomutase C-terminal" evidence="10">
    <location>
        <begin position="373"/>
        <end position="437"/>
    </location>
</feature>
<dbReference type="GO" id="GO:0005829">
    <property type="term" value="C:cytosol"/>
    <property type="evidence" value="ECO:0007669"/>
    <property type="project" value="TreeGrafter"/>
</dbReference>
<evidence type="ECO:0000259" key="13">
    <source>
        <dbReference type="Pfam" id="PF02880"/>
    </source>
</evidence>
<evidence type="ECO:0000256" key="8">
    <source>
        <dbReference type="RuleBase" id="RU004326"/>
    </source>
</evidence>
<dbReference type="InterPro" id="IPR016055">
    <property type="entry name" value="A-D-PHexomutase_a/b/a-I/II/III"/>
</dbReference>
<dbReference type="GO" id="GO:0008966">
    <property type="term" value="F:phosphoglucosamine mutase activity"/>
    <property type="evidence" value="ECO:0007669"/>
    <property type="project" value="UniProtKB-UniRule"/>
</dbReference>
<dbReference type="InterPro" id="IPR036900">
    <property type="entry name" value="A-D-PHexomutase_C_sf"/>
</dbReference>
<dbReference type="FunFam" id="3.30.310.50:FF:000001">
    <property type="entry name" value="Phosphoglucosamine mutase"/>
    <property type="match status" value="1"/>
</dbReference>
<dbReference type="HAMAP" id="MF_01554_B">
    <property type="entry name" value="GlmM_B"/>
    <property type="match status" value="1"/>
</dbReference>
<dbReference type="InterPro" id="IPR005844">
    <property type="entry name" value="A-D-PHexomutase_a/b/a-I"/>
</dbReference>
<feature type="domain" description="Alpha-D-phosphohexomutase alpha/beta/alpha" evidence="11">
    <location>
        <begin position="4"/>
        <end position="133"/>
    </location>
</feature>
<protein>
    <recommendedName>
        <fullName evidence="7 9">Phosphoglucosamine mutase</fullName>
        <ecNumber evidence="7 9">5.4.2.10</ecNumber>
    </recommendedName>
</protein>
<feature type="modified residue" description="Phosphoserine" evidence="7">
    <location>
        <position position="100"/>
    </location>
</feature>
<dbReference type="EMBL" id="CP002105">
    <property type="protein sequence ID" value="ADL13596.1"/>
    <property type="molecule type" value="Genomic_DNA"/>
</dbReference>
<dbReference type="OrthoDB" id="9806956at2"/>
<dbReference type="Pfam" id="PF02878">
    <property type="entry name" value="PGM_PMM_I"/>
    <property type="match status" value="1"/>
</dbReference>
<evidence type="ECO:0000256" key="4">
    <source>
        <dbReference type="ARBA" id="ARBA00022842"/>
    </source>
</evidence>
<evidence type="ECO:0000259" key="11">
    <source>
        <dbReference type="Pfam" id="PF02878"/>
    </source>
</evidence>
<dbReference type="RefSeq" id="WP_013279039.1">
    <property type="nucleotide sequence ID" value="NC_014378.1"/>
</dbReference>
<evidence type="ECO:0000256" key="9">
    <source>
        <dbReference type="RuleBase" id="RU004327"/>
    </source>
</evidence>
<evidence type="ECO:0000256" key="5">
    <source>
        <dbReference type="ARBA" id="ARBA00023235"/>
    </source>
</evidence>
<feature type="binding site" evidence="7">
    <location>
        <position position="242"/>
    </location>
    <ligand>
        <name>Mg(2+)</name>
        <dbReference type="ChEBI" id="CHEBI:18420"/>
    </ligand>
</feature>
<dbReference type="InterPro" id="IPR006352">
    <property type="entry name" value="GlmM_bact"/>
</dbReference>
<evidence type="ECO:0000256" key="6">
    <source>
        <dbReference type="ARBA" id="ARBA00050364"/>
    </source>
</evidence>
<dbReference type="Proteomes" id="UP000001661">
    <property type="component" value="Chromosome"/>
</dbReference>
<dbReference type="KEGG" id="aar:Acear_2106"/>
<dbReference type="InterPro" id="IPR050060">
    <property type="entry name" value="Phosphoglucosamine_mutase"/>
</dbReference>
<name>D9QT96_ACEAZ</name>
<reference evidence="14 15" key="1">
    <citation type="journal article" date="2010" name="Stand. Genomic Sci.">
        <title>Complete genome sequence of Acetohalobium arabaticum type strain (Z-7288).</title>
        <authorList>
            <person name="Sikorski J."/>
            <person name="Lapidus A."/>
            <person name="Chertkov O."/>
            <person name="Lucas S."/>
            <person name="Copeland A."/>
            <person name="Glavina Del Rio T."/>
            <person name="Nolan M."/>
            <person name="Tice H."/>
            <person name="Cheng J.F."/>
            <person name="Han C."/>
            <person name="Brambilla E."/>
            <person name="Pitluck S."/>
            <person name="Liolios K."/>
            <person name="Ivanova N."/>
            <person name="Mavromatis K."/>
            <person name="Mikhailova N."/>
            <person name="Pati A."/>
            <person name="Bruce D."/>
            <person name="Detter C."/>
            <person name="Tapia R."/>
            <person name="Goodwin L."/>
            <person name="Chen A."/>
            <person name="Palaniappan K."/>
            <person name="Land M."/>
            <person name="Hauser L."/>
            <person name="Chang Y.J."/>
            <person name="Jeffries C.D."/>
            <person name="Rohde M."/>
            <person name="Goker M."/>
            <person name="Spring S."/>
            <person name="Woyke T."/>
            <person name="Bristow J."/>
            <person name="Eisen J.A."/>
            <person name="Markowitz V."/>
            <person name="Hugenholtz P."/>
            <person name="Kyrpides N.C."/>
            <person name="Klenk H.P."/>
        </authorList>
    </citation>
    <scope>NUCLEOTIDE SEQUENCE [LARGE SCALE GENOMIC DNA]</scope>
    <source>
        <strain evidence="15">ATCC 49924 / DSM 5501 / Z-7288</strain>
    </source>
</reference>
<evidence type="ECO:0000313" key="15">
    <source>
        <dbReference type="Proteomes" id="UP000001661"/>
    </source>
</evidence>
<dbReference type="Pfam" id="PF02879">
    <property type="entry name" value="PGM_PMM_II"/>
    <property type="match status" value="1"/>
</dbReference>
<keyword evidence="3 7" id="KW-0479">Metal-binding</keyword>
<dbReference type="NCBIfam" id="NF008139">
    <property type="entry name" value="PRK10887.1"/>
    <property type="match status" value="1"/>
</dbReference>
<dbReference type="InterPro" id="IPR005843">
    <property type="entry name" value="A-D-PHexomutase_C"/>
</dbReference>
<keyword evidence="2 7" id="KW-0597">Phosphoprotein</keyword>
<comment type="cofactor">
    <cofactor evidence="7">
        <name>Mg(2+)</name>
        <dbReference type="ChEBI" id="CHEBI:18420"/>
    </cofactor>
    <text evidence="7">Binds 1 Mg(2+) ion per subunit.</text>
</comment>
<dbReference type="AlphaFoldDB" id="D9QT96"/>